<comment type="pathway">
    <text evidence="1 5">Purine metabolism; urate degradation; (S)-allantoin from urate: step 1/3.</text>
</comment>
<keyword evidence="3 5" id="KW-0659">Purine metabolism</keyword>
<keyword evidence="8" id="KW-1185">Reference proteome</keyword>
<evidence type="ECO:0000256" key="6">
    <source>
        <dbReference type="RuleBase" id="RU004455"/>
    </source>
</evidence>
<sequence length="293" mass="32776">MAELQLHQHGKSRVRLGRTWREGSVHHFVEWMVHTMLESDMELAFTDGDNTGMTATDTQKNTVYVVAKKMSKRCSIEQYGTALAQHFVHTYPRVSKAKVWVEQAPWKRVEVGGIPHDHGYAMCGTEVRTTHVTYDRAGKLDVQCGVKDLKVLKTTQSGYEGFLKDAFTLLPEVRDRVMATSVTATWKYAYQPMDYDATYATVRGALLDGVFGPPKGGVYSPSVQFTLYAMAQLALERAPQVESVFLNMPNLHFLPCAPVGSSFDDDVYVATSEPHGNIEAVVTRKDAKPHCRL</sequence>
<dbReference type="PIRSF" id="PIRSF000241">
    <property type="entry name" value="Urate_oxidase"/>
    <property type="match status" value="1"/>
</dbReference>
<comment type="catalytic activity">
    <reaction evidence="5 6">
        <text>urate + O2 + H2O = 5-hydroxyisourate + H2O2</text>
        <dbReference type="Rhea" id="RHEA:21368"/>
        <dbReference type="ChEBI" id="CHEBI:15377"/>
        <dbReference type="ChEBI" id="CHEBI:15379"/>
        <dbReference type="ChEBI" id="CHEBI:16240"/>
        <dbReference type="ChEBI" id="CHEBI:17775"/>
        <dbReference type="ChEBI" id="CHEBI:18072"/>
        <dbReference type="EC" id="1.7.3.3"/>
    </reaction>
</comment>
<dbReference type="PANTHER" id="PTHR42874">
    <property type="entry name" value="URICASE"/>
    <property type="match status" value="1"/>
</dbReference>
<dbReference type="PRINTS" id="PR00093">
    <property type="entry name" value="URICASE"/>
</dbReference>
<dbReference type="NCBIfam" id="TIGR03383">
    <property type="entry name" value="urate_oxi"/>
    <property type="match status" value="1"/>
</dbReference>
<evidence type="ECO:0000256" key="5">
    <source>
        <dbReference type="PIRNR" id="PIRNR000241"/>
    </source>
</evidence>
<dbReference type="InterPro" id="IPR002042">
    <property type="entry name" value="Uricase"/>
</dbReference>
<reference evidence="7 8" key="1">
    <citation type="submission" date="2023-05" db="EMBL/GenBank/DDBJ databases">
        <title>A 100% complete, gapless, phased diploid assembly of the Scenedesmus obliquus UTEX 3031 genome.</title>
        <authorList>
            <person name="Biondi T.C."/>
            <person name="Hanschen E.R."/>
            <person name="Kwon T."/>
            <person name="Eng W."/>
            <person name="Kruse C.P.S."/>
            <person name="Koehler S.I."/>
            <person name="Kunde Y."/>
            <person name="Gleasner C.D."/>
            <person name="You Mak K.T."/>
            <person name="Polle J."/>
            <person name="Hovde B.T."/>
            <person name="Starkenburg S.R."/>
        </authorList>
    </citation>
    <scope>NUCLEOTIDE SEQUENCE [LARGE SCALE GENOMIC DNA]</scope>
    <source>
        <strain evidence="7 8">DOE0152z</strain>
    </source>
</reference>
<evidence type="ECO:0000256" key="4">
    <source>
        <dbReference type="ARBA" id="ARBA00023002"/>
    </source>
</evidence>
<name>A0ABY8UG19_TETOB</name>
<evidence type="ECO:0000256" key="3">
    <source>
        <dbReference type="ARBA" id="ARBA00022631"/>
    </source>
</evidence>
<comment type="function">
    <text evidence="5 6">Catalyzes the oxidation of uric acid to 5-hydroxyisourate, which is further processed to form (S)-allantoin.</text>
</comment>
<dbReference type="Proteomes" id="UP001244341">
    <property type="component" value="Chromosome 10b"/>
</dbReference>
<evidence type="ECO:0000256" key="2">
    <source>
        <dbReference type="ARBA" id="ARBA00009760"/>
    </source>
</evidence>
<evidence type="ECO:0000313" key="7">
    <source>
        <dbReference type="EMBL" id="WIA18618.1"/>
    </source>
</evidence>
<dbReference type="EC" id="1.7.3.3" evidence="5 6"/>
<proteinExistence type="inferred from homology"/>
<dbReference type="EMBL" id="CP126217">
    <property type="protein sequence ID" value="WIA18618.1"/>
    <property type="molecule type" value="Genomic_DNA"/>
</dbReference>
<dbReference type="Gene3D" id="3.10.270.10">
    <property type="entry name" value="Urate Oxidase"/>
    <property type="match status" value="1"/>
</dbReference>
<protein>
    <recommendedName>
        <fullName evidence="5 6">Uricase</fullName>
        <ecNumber evidence="5 6">1.7.3.3</ecNumber>
    </recommendedName>
    <alternativeName>
        <fullName evidence="5">Urate oxidase</fullName>
    </alternativeName>
</protein>
<dbReference type="SUPFAM" id="SSF55620">
    <property type="entry name" value="Tetrahydrobiopterin biosynthesis enzymes-like"/>
    <property type="match status" value="2"/>
</dbReference>
<accession>A0ABY8UG19</accession>
<gene>
    <name evidence="7" type="ORF">OEZ85_003324</name>
</gene>
<comment type="subcellular location">
    <subcellularLocation>
        <location evidence="5">Peroxisome</location>
    </subcellularLocation>
</comment>
<keyword evidence="4 5" id="KW-0560">Oxidoreductase</keyword>
<organism evidence="7 8">
    <name type="scientific">Tetradesmus obliquus</name>
    <name type="common">Green alga</name>
    <name type="synonym">Acutodesmus obliquus</name>
    <dbReference type="NCBI Taxonomy" id="3088"/>
    <lineage>
        <taxon>Eukaryota</taxon>
        <taxon>Viridiplantae</taxon>
        <taxon>Chlorophyta</taxon>
        <taxon>core chlorophytes</taxon>
        <taxon>Chlorophyceae</taxon>
        <taxon>CS clade</taxon>
        <taxon>Sphaeropleales</taxon>
        <taxon>Scenedesmaceae</taxon>
        <taxon>Tetradesmus</taxon>
    </lineage>
</organism>
<dbReference type="Pfam" id="PF01014">
    <property type="entry name" value="Uricase"/>
    <property type="match status" value="2"/>
</dbReference>
<keyword evidence="5" id="KW-0576">Peroxisome</keyword>
<evidence type="ECO:0000313" key="8">
    <source>
        <dbReference type="Proteomes" id="UP001244341"/>
    </source>
</evidence>
<comment type="similarity">
    <text evidence="2 5 6">Belongs to the uricase family.</text>
</comment>
<evidence type="ECO:0000256" key="1">
    <source>
        <dbReference type="ARBA" id="ARBA00004831"/>
    </source>
</evidence>
<dbReference type="PANTHER" id="PTHR42874:SF1">
    <property type="entry name" value="URICASE"/>
    <property type="match status" value="1"/>
</dbReference>